<evidence type="ECO:0000313" key="6">
    <source>
        <dbReference type="Proteomes" id="UP000603940"/>
    </source>
</evidence>
<keyword evidence="6" id="KW-1185">Reference proteome</keyword>
<keyword evidence="1" id="KW-0805">Transcription regulation</keyword>
<evidence type="ECO:0000256" key="3">
    <source>
        <dbReference type="ARBA" id="ARBA00023163"/>
    </source>
</evidence>
<comment type="caution">
    <text evidence="5">The sequence shown here is derived from an EMBL/GenBank/DDBJ whole genome shotgun (WGS) entry which is preliminary data.</text>
</comment>
<dbReference type="Pfam" id="PF01047">
    <property type="entry name" value="MarR"/>
    <property type="match status" value="1"/>
</dbReference>
<organism evidence="5 6">
    <name type="scientific">Pseudoroseomonas ludipueritiae</name>
    <dbReference type="NCBI Taxonomy" id="198093"/>
    <lineage>
        <taxon>Bacteria</taxon>
        <taxon>Pseudomonadati</taxon>
        <taxon>Pseudomonadota</taxon>
        <taxon>Alphaproteobacteria</taxon>
        <taxon>Acetobacterales</taxon>
        <taxon>Acetobacteraceae</taxon>
        <taxon>Pseudoroseomonas</taxon>
    </lineage>
</organism>
<dbReference type="InterPro" id="IPR036388">
    <property type="entry name" value="WH-like_DNA-bd_sf"/>
</dbReference>
<evidence type="ECO:0000256" key="2">
    <source>
        <dbReference type="ARBA" id="ARBA00023125"/>
    </source>
</evidence>
<protein>
    <submittedName>
        <fullName evidence="5">MarR family transcriptional regulator</fullName>
    </submittedName>
</protein>
<accession>A0ABR7R5C0</accession>
<reference evidence="5 6" key="1">
    <citation type="journal article" date="2009" name="Int. J. Syst. Evol. Microbiol.">
        <title>Transfer of Teichococcus ludipueritiae and Muricoccus roseus to the genus Roseomonas, as Roseomonas ludipueritiae comb. nov. and Roseomonas rosea comb. nov., respectively, and emended description of the genus Roseomonas.</title>
        <authorList>
            <person name="Sanchez-Porro C."/>
            <person name="Gallego V."/>
            <person name="Busse H.J."/>
            <person name="Kampfer P."/>
            <person name="Ventosa A."/>
        </authorList>
    </citation>
    <scope>NUCLEOTIDE SEQUENCE [LARGE SCALE GENOMIC DNA]</scope>
    <source>
        <strain evidence="5 6">DSM 14915</strain>
    </source>
</reference>
<dbReference type="SMART" id="SM00347">
    <property type="entry name" value="HTH_MARR"/>
    <property type="match status" value="1"/>
</dbReference>
<feature type="domain" description="HTH marR-type" evidence="4">
    <location>
        <begin position="2"/>
        <end position="135"/>
    </location>
</feature>
<keyword evidence="3" id="KW-0804">Transcription</keyword>
<evidence type="ECO:0000313" key="5">
    <source>
        <dbReference type="EMBL" id="MBC9176863.1"/>
    </source>
</evidence>
<dbReference type="Proteomes" id="UP000603940">
    <property type="component" value="Unassembled WGS sequence"/>
</dbReference>
<dbReference type="InterPro" id="IPR000835">
    <property type="entry name" value="HTH_MarR-typ"/>
</dbReference>
<dbReference type="Gene3D" id="1.10.10.10">
    <property type="entry name" value="Winged helix-like DNA-binding domain superfamily/Winged helix DNA-binding domain"/>
    <property type="match status" value="1"/>
</dbReference>
<dbReference type="PROSITE" id="PS01117">
    <property type="entry name" value="HTH_MARR_1"/>
    <property type="match status" value="1"/>
</dbReference>
<keyword evidence="2" id="KW-0238">DNA-binding</keyword>
<evidence type="ECO:0000259" key="4">
    <source>
        <dbReference type="PROSITE" id="PS50995"/>
    </source>
</evidence>
<dbReference type="PANTHER" id="PTHR33164:SF64">
    <property type="entry name" value="TRANSCRIPTIONAL REGULATOR SLYA"/>
    <property type="match status" value="1"/>
</dbReference>
<dbReference type="InterPro" id="IPR023187">
    <property type="entry name" value="Tscrpt_reg_MarR-type_CS"/>
</dbReference>
<dbReference type="PRINTS" id="PR00598">
    <property type="entry name" value="HTHMARR"/>
</dbReference>
<dbReference type="EMBL" id="JACTUZ010000021">
    <property type="protein sequence ID" value="MBC9176863.1"/>
    <property type="molecule type" value="Genomic_DNA"/>
</dbReference>
<evidence type="ECO:0000256" key="1">
    <source>
        <dbReference type="ARBA" id="ARBA00023015"/>
    </source>
</evidence>
<dbReference type="RefSeq" id="WP_187778006.1">
    <property type="nucleotide sequence ID" value="NZ_JACTUZ010000021.1"/>
</dbReference>
<dbReference type="PANTHER" id="PTHR33164">
    <property type="entry name" value="TRANSCRIPTIONAL REGULATOR, MARR FAMILY"/>
    <property type="match status" value="1"/>
</dbReference>
<proteinExistence type="predicted"/>
<name>A0ABR7R5C0_9PROT</name>
<dbReference type="PROSITE" id="PS50995">
    <property type="entry name" value="HTH_MARR_2"/>
    <property type="match status" value="1"/>
</dbReference>
<dbReference type="SUPFAM" id="SSF46785">
    <property type="entry name" value="Winged helix' DNA-binding domain"/>
    <property type="match status" value="1"/>
</dbReference>
<gene>
    <name evidence="5" type="ORF">IBL25_07900</name>
</gene>
<dbReference type="InterPro" id="IPR036390">
    <property type="entry name" value="WH_DNA-bd_sf"/>
</dbReference>
<dbReference type="InterPro" id="IPR039422">
    <property type="entry name" value="MarR/SlyA-like"/>
</dbReference>
<sequence length="146" mass="15914">MREPFGAELRRVFFRWRSCFDAELRASGQTLARARVLALLAQEQEGLPQRELASQLSIENPTLVRLLDGLERQGLVARIPVADDRRAKRVALTSEAAPVAAEVTGISSRLRDRVLQGVDEADLATALRVLRAISANLDAVAGEGGQ</sequence>